<protein>
    <submittedName>
        <fullName evidence="8">MATE family efflux transporter</fullName>
    </submittedName>
</protein>
<feature type="transmembrane region" description="Helical" evidence="7">
    <location>
        <begin position="62"/>
        <end position="85"/>
    </location>
</feature>
<name>A0A9D2B2W9_9FIRM</name>
<evidence type="ECO:0000256" key="6">
    <source>
        <dbReference type="ARBA" id="ARBA00023136"/>
    </source>
</evidence>
<evidence type="ECO:0000256" key="3">
    <source>
        <dbReference type="ARBA" id="ARBA00022475"/>
    </source>
</evidence>
<feature type="transmembrane region" description="Helical" evidence="7">
    <location>
        <begin position="97"/>
        <end position="122"/>
    </location>
</feature>
<feature type="transmembrane region" description="Helical" evidence="7">
    <location>
        <begin position="320"/>
        <end position="343"/>
    </location>
</feature>
<comment type="subcellular location">
    <subcellularLocation>
        <location evidence="1">Cell membrane</location>
        <topology evidence="1">Multi-pass membrane protein</topology>
    </subcellularLocation>
</comment>
<reference evidence="8" key="2">
    <citation type="submission" date="2021-04" db="EMBL/GenBank/DDBJ databases">
        <authorList>
            <person name="Gilroy R."/>
        </authorList>
    </citation>
    <scope>NUCLEOTIDE SEQUENCE</scope>
    <source>
        <strain evidence="8">ChiSjej1B19-8411</strain>
    </source>
</reference>
<keyword evidence="6 7" id="KW-0472">Membrane</keyword>
<feature type="transmembrane region" description="Helical" evidence="7">
    <location>
        <begin position="388"/>
        <end position="410"/>
    </location>
</feature>
<feature type="transmembrane region" description="Helical" evidence="7">
    <location>
        <begin position="142"/>
        <end position="163"/>
    </location>
</feature>
<dbReference type="Proteomes" id="UP000886817">
    <property type="component" value="Unassembled WGS sequence"/>
</dbReference>
<proteinExistence type="predicted"/>
<dbReference type="InterPro" id="IPR002528">
    <property type="entry name" value="MATE_fam"/>
</dbReference>
<accession>A0A9D2B2W9</accession>
<dbReference type="PANTHER" id="PTHR43549">
    <property type="entry name" value="MULTIDRUG RESISTANCE PROTEIN YPNP-RELATED"/>
    <property type="match status" value="1"/>
</dbReference>
<feature type="transmembrane region" description="Helical" evidence="7">
    <location>
        <begin position="12"/>
        <end position="35"/>
    </location>
</feature>
<dbReference type="InterPro" id="IPR052031">
    <property type="entry name" value="Membrane_Transporter-Flippase"/>
</dbReference>
<keyword evidence="3" id="KW-1003">Cell membrane</keyword>
<evidence type="ECO:0000313" key="9">
    <source>
        <dbReference type="Proteomes" id="UP000886817"/>
    </source>
</evidence>
<dbReference type="InterPro" id="IPR048279">
    <property type="entry name" value="MdtK-like"/>
</dbReference>
<dbReference type="GO" id="GO:0042910">
    <property type="term" value="F:xenobiotic transmembrane transporter activity"/>
    <property type="evidence" value="ECO:0007669"/>
    <property type="project" value="InterPro"/>
</dbReference>
<organism evidence="8 9">
    <name type="scientific">Candidatus Blautia gallistercoris</name>
    <dbReference type="NCBI Taxonomy" id="2838490"/>
    <lineage>
        <taxon>Bacteria</taxon>
        <taxon>Bacillati</taxon>
        <taxon>Bacillota</taxon>
        <taxon>Clostridia</taxon>
        <taxon>Lachnospirales</taxon>
        <taxon>Lachnospiraceae</taxon>
        <taxon>Blautia</taxon>
    </lineage>
</organism>
<keyword evidence="4 7" id="KW-0812">Transmembrane</keyword>
<keyword evidence="2" id="KW-0813">Transport</keyword>
<gene>
    <name evidence="8" type="ORF">IAA45_01785</name>
</gene>
<evidence type="ECO:0000256" key="5">
    <source>
        <dbReference type="ARBA" id="ARBA00022989"/>
    </source>
</evidence>
<evidence type="ECO:0000256" key="1">
    <source>
        <dbReference type="ARBA" id="ARBA00004651"/>
    </source>
</evidence>
<evidence type="ECO:0000256" key="4">
    <source>
        <dbReference type="ARBA" id="ARBA00022692"/>
    </source>
</evidence>
<reference evidence="8" key="1">
    <citation type="journal article" date="2021" name="PeerJ">
        <title>Extensive microbial diversity within the chicken gut microbiome revealed by metagenomics and culture.</title>
        <authorList>
            <person name="Gilroy R."/>
            <person name="Ravi A."/>
            <person name="Getino M."/>
            <person name="Pursley I."/>
            <person name="Horton D.L."/>
            <person name="Alikhan N.F."/>
            <person name="Baker D."/>
            <person name="Gharbi K."/>
            <person name="Hall N."/>
            <person name="Watson M."/>
            <person name="Adriaenssens E.M."/>
            <person name="Foster-Nyarko E."/>
            <person name="Jarju S."/>
            <person name="Secka A."/>
            <person name="Antonio M."/>
            <person name="Oren A."/>
            <person name="Chaudhuri R.R."/>
            <person name="La Ragione R."/>
            <person name="Hildebrand F."/>
            <person name="Pallen M.J."/>
        </authorList>
    </citation>
    <scope>NUCLEOTIDE SEQUENCE</scope>
    <source>
        <strain evidence="8">ChiSjej1B19-8411</strain>
    </source>
</reference>
<feature type="transmembrane region" description="Helical" evidence="7">
    <location>
        <begin position="170"/>
        <end position="189"/>
    </location>
</feature>
<dbReference type="Pfam" id="PF01554">
    <property type="entry name" value="MatE"/>
    <property type="match status" value="2"/>
</dbReference>
<feature type="transmembrane region" description="Helical" evidence="7">
    <location>
        <begin position="195"/>
        <end position="218"/>
    </location>
</feature>
<dbReference type="EMBL" id="DXEX01000047">
    <property type="protein sequence ID" value="HIX58434.1"/>
    <property type="molecule type" value="Genomic_DNA"/>
</dbReference>
<sequence length="448" mass="49727">MKKNATNQITEGVIWKQLLLFFFPIVLGTFFQQIYNTADAIVVGRYVGKEALASVGGSTSQIINLVVGFFVGLSSGATVVIAQFYGARDQKNINRALHTAIAFSIAGSIVITILGLLFSPFFLQLMQTPQNLMADSTLYLRVYFAGIFFVFIYNIGSGILRATGDSRRPLYFLIVCCFLNIILDVVFVVGLHMAVAGVALGTLISQGVSAVLVLIALFRSRDIFRLRLKELHFHRASLQSLLRIGIPAGLQSVMYNISNVIIQACLNTFGTDTVAAWTAFGKMDAFYWMVCSAFGIAITTFIGQNYGAGKYNRMRKSVRICFAMAMGSSIAISAVLLIFGSYIFQIFTGDAIVVEIGMEMVRFMVPFYSIYVFIEILSGALRGTGNVLIPMLMTCGGVCLLRLIWIIVMLPIHREIITIIFSYPISWSITALMFIFYYLRESRKWPKV</sequence>
<dbReference type="AlphaFoldDB" id="A0A9D2B2W9"/>
<feature type="transmembrane region" description="Helical" evidence="7">
    <location>
        <begin position="286"/>
        <end position="308"/>
    </location>
</feature>
<dbReference type="GO" id="GO:0015297">
    <property type="term" value="F:antiporter activity"/>
    <property type="evidence" value="ECO:0007669"/>
    <property type="project" value="InterPro"/>
</dbReference>
<dbReference type="GO" id="GO:0005886">
    <property type="term" value="C:plasma membrane"/>
    <property type="evidence" value="ECO:0007669"/>
    <property type="project" value="UniProtKB-SubCell"/>
</dbReference>
<dbReference type="PANTHER" id="PTHR43549:SF3">
    <property type="entry name" value="MULTIDRUG RESISTANCE PROTEIN YPNP-RELATED"/>
    <property type="match status" value="1"/>
</dbReference>
<evidence type="ECO:0000256" key="7">
    <source>
        <dbReference type="SAM" id="Phobius"/>
    </source>
</evidence>
<dbReference type="CDD" id="cd13138">
    <property type="entry name" value="MATE_yoeA_like"/>
    <property type="match status" value="1"/>
</dbReference>
<feature type="transmembrane region" description="Helical" evidence="7">
    <location>
        <begin position="363"/>
        <end position="381"/>
    </location>
</feature>
<feature type="transmembrane region" description="Helical" evidence="7">
    <location>
        <begin position="416"/>
        <end position="439"/>
    </location>
</feature>
<keyword evidence="5 7" id="KW-1133">Transmembrane helix</keyword>
<comment type="caution">
    <text evidence="8">The sequence shown here is derived from an EMBL/GenBank/DDBJ whole genome shotgun (WGS) entry which is preliminary data.</text>
</comment>
<evidence type="ECO:0000256" key="2">
    <source>
        <dbReference type="ARBA" id="ARBA00022448"/>
    </source>
</evidence>
<evidence type="ECO:0000313" key="8">
    <source>
        <dbReference type="EMBL" id="HIX58434.1"/>
    </source>
</evidence>
<dbReference type="NCBIfam" id="TIGR00797">
    <property type="entry name" value="matE"/>
    <property type="match status" value="1"/>
</dbReference>
<dbReference type="PIRSF" id="PIRSF006603">
    <property type="entry name" value="DinF"/>
    <property type="match status" value="1"/>
</dbReference>